<feature type="transmembrane region" description="Helical" evidence="5">
    <location>
        <begin position="68"/>
        <end position="88"/>
    </location>
</feature>
<evidence type="ECO:0000256" key="2">
    <source>
        <dbReference type="ARBA" id="ARBA00022692"/>
    </source>
</evidence>
<keyword evidence="4 5" id="KW-0472">Membrane</keyword>
<sequence length="197" mass="21399">MISLYVPGTSLLHRAPAWSKLLGLVLATLVLSVWGGEWPVLTGAAALTIAAFLASVGVAELWRQLWGLRWLLVIMLVPQLIFLPWQLALTNTSRVVIVVALAGLVTSTTRMTELLDTLEAALRPLRPLGVRPDRIALLLSLTISTVPLIAALATQLREALIARGRRGTSVRILFPLLVLTLQHADELTDALRARGLD</sequence>
<feature type="transmembrane region" description="Helical" evidence="5">
    <location>
        <begin position="17"/>
        <end position="34"/>
    </location>
</feature>
<dbReference type="CDD" id="cd16914">
    <property type="entry name" value="EcfT"/>
    <property type="match status" value="1"/>
</dbReference>
<protein>
    <submittedName>
        <fullName evidence="6">Energy-coupling factor transporter transmembrane protein EcfT</fullName>
    </submittedName>
</protein>
<reference evidence="6" key="1">
    <citation type="submission" date="2022-05" db="EMBL/GenBank/DDBJ databases">
        <title>Complete genome sequence of toluene-degrading Gulosibacter sediminis strain ACHW.36C.</title>
        <authorList>
            <person name="Wai A.C."/>
            <person name="Lai G.K."/>
            <person name="Griffin S.D."/>
            <person name="Leung F.C."/>
        </authorList>
    </citation>
    <scope>NUCLEOTIDE SEQUENCE [LARGE SCALE GENOMIC DNA]</scope>
    <source>
        <strain evidence="6">ACHW.36C</strain>
    </source>
</reference>
<gene>
    <name evidence="6" type="ORF">M3M28_06480</name>
</gene>
<evidence type="ECO:0000256" key="4">
    <source>
        <dbReference type="ARBA" id="ARBA00023136"/>
    </source>
</evidence>
<name>A0ABY4MWH1_9MICO</name>
<evidence type="ECO:0000256" key="3">
    <source>
        <dbReference type="ARBA" id="ARBA00022989"/>
    </source>
</evidence>
<evidence type="ECO:0000313" key="6">
    <source>
        <dbReference type="EMBL" id="UQN13736.1"/>
    </source>
</evidence>
<feature type="transmembrane region" description="Helical" evidence="5">
    <location>
        <begin position="95"/>
        <end position="115"/>
    </location>
</feature>
<accession>A0ABY4MWH1</accession>
<keyword evidence="2 5" id="KW-0812">Transmembrane</keyword>
<organism evidence="6">
    <name type="scientific">Gulosibacter sediminis</name>
    <dbReference type="NCBI Taxonomy" id="1729695"/>
    <lineage>
        <taxon>Bacteria</taxon>
        <taxon>Bacillati</taxon>
        <taxon>Actinomycetota</taxon>
        <taxon>Actinomycetes</taxon>
        <taxon>Micrococcales</taxon>
        <taxon>Microbacteriaceae</taxon>
        <taxon>Gulosibacter</taxon>
    </lineage>
</organism>
<feature type="transmembrane region" description="Helical" evidence="5">
    <location>
        <begin position="135"/>
        <end position="156"/>
    </location>
</feature>
<dbReference type="InterPro" id="IPR003339">
    <property type="entry name" value="ABC/ECF_trnsptr_transmembrane"/>
</dbReference>
<evidence type="ECO:0000256" key="1">
    <source>
        <dbReference type="ARBA" id="ARBA00004141"/>
    </source>
</evidence>
<comment type="subcellular location">
    <subcellularLocation>
        <location evidence="1">Membrane</location>
        <topology evidence="1">Multi-pass membrane protein</topology>
    </subcellularLocation>
</comment>
<feature type="transmembrane region" description="Helical" evidence="5">
    <location>
        <begin position="41"/>
        <end position="62"/>
    </location>
</feature>
<dbReference type="EMBL" id="CP097160">
    <property type="protein sequence ID" value="UQN13736.1"/>
    <property type="molecule type" value="Genomic_DNA"/>
</dbReference>
<keyword evidence="3 5" id="KW-1133">Transmembrane helix</keyword>
<evidence type="ECO:0000256" key="5">
    <source>
        <dbReference type="SAM" id="Phobius"/>
    </source>
</evidence>
<proteinExistence type="predicted"/>